<evidence type="ECO:0000313" key="6">
    <source>
        <dbReference type="Ensembl" id="ENSSVLP00005022080.1"/>
    </source>
</evidence>
<dbReference type="GO" id="GO:0005634">
    <property type="term" value="C:nucleus"/>
    <property type="evidence" value="ECO:0007669"/>
    <property type="project" value="TreeGrafter"/>
</dbReference>
<evidence type="ECO:0000256" key="1">
    <source>
        <dbReference type="ARBA" id="ARBA00002597"/>
    </source>
</evidence>
<dbReference type="InterPro" id="IPR000006">
    <property type="entry name" value="Metalthion_vert"/>
</dbReference>
<dbReference type="Gene3D" id="4.10.10.10">
    <property type="entry name" value="Metallothionein Isoform II"/>
    <property type="match status" value="1"/>
</dbReference>
<dbReference type="Proteomes" id="UP000694564">
    <property type="component" value="Chromosome 8"/>
</dbReference>
<proteinExistence type="inferred from homology"/>
<dbReference type="GO" id="GO:0071276">
    <property type="term" value="P:cellular response to cadmium ion"/>
    <property type="evidence" value="ECO:0007669"/>
    <property type="project" value="TreeGrafter"/>
</dbReference>
<comment type="similarity">
    <text evidence="2 5">Belongs to the metallothionein superfamily. Type 1 family.</text>
</comment>
<keyword evidence="4 5" id="KW-0480">Metal-thiolate cluster</keyword>
<dbReference type="PANTHER" id="PTHR23299:SF22">
    <property type="entry name" value="METALLOTHIONEIN-1G"/>
    <property type="match status" value="1"/>
</dbReference>
<organism evidence="6 7">
    <name type="scientific">Sciurus vulgaris</name>
    <name type="common">Eurasian red squirrel</name>
    <dbReference type="NCBI Taxonomy" id="55149"/>
    <lineage>
        <taxon>Eukaryota</taxon>
        <taxon>Metazoa</taxon>
        <taxon>Chordata</taxon>
        <taxon>Craniata</taxon>
        <taxon>Vertebrata</taxon>
        <taxon>Euteleostomi</taxon>
        <taxon>Mammalia</taxon>
        <taxon>Eutheria</taxon>
        <taxon>Euarchontoglires</taxon>
        <taxon>Glires</taxon>
        <taxon>Rodentia</taxon>
        <taxon>Sciuromorpha</taxon>
        <taxon>Sciuridae</taxon>
        <taxon>Sciurinae</taxon>
        <taxon>Sciurini</taxon>
        <taxon>Sciurus</taxon>
    </lineage>
</organism>
<accession>A0A8D2DBU7</accession>
<evidence type="ECO:0000313" key="7">
    <source>
        <dbReference type="Proteomes" id="UP000694564"/>
    </source>
</evidence>
<evidence type="ECO:0000256" key="4">
    <source>
        <dbReference type="ARBA" id="ARBA00022851"/>
    </source>
</evidence>
<dbReference type="GO" id="GO:0005737">
    <property type="term" value="C:cytoplasm"/>
    <property type="evidence" value="ECO:0007669"/>
    <property type="project" value="TreeGrafter"/>
</dbReference>
<dbReference type="GO" id="GO:0010273">
    <property type="term" value="P:detoxification of copper ion"/>
    <property type="evidence" value="ECO:0007669"/>
    <property type="project" value="TreeGrafter"/>
</dbReference>
<dbReference type="GO" id="GO:0006882">
    <property type="term" value="P:intracellular zinc ion homeostasis"/>
    <property type="evidence" value="ECO:0007669"/>
    <property type="project" value="TreeGrafter"/>
</dbReference>
<dbReference type="GeneTree" id="ENSGT00950000182967"/>
<evidence type="ECO:0000256" key="2">
    <source>
        <dbReference type="ARBA" id="ARBA00007283"/>
    </source>
</evidence>
<reference evidence="6" key="2">
    <citation type="submission" date="2025-09" db="UniProtKB">
        <authorList>
            <consortium name="Ensembl"/>
        </authorList>
    </citation>
    <scope>IDENTIFICATION</scope>
</reference>
<reference evidence="6" key="1">
    <citation type="submission" date="2025-08" db="UniProtKB">
        <authorList>
            <consortium name="Ensembl"/>
        </authorList>
    </citation>
    <scope>IDENTIFICATION</scope>
</reference>
<dbReference type="AlphaFoldDB" id="A0A8D2DBU7"/>
<sequence>MDPKCFCTSSGSCTCAGSCKCKECRGISCKKSCCSCCHPDSAKCTQGCVCKGALDKYTCCAWSLT</sequence>
<dbReference type="GO" id="GO:0071294">
    <property type="term" value="P:cellular response to zinc ion"/>
    <property type="evidence" value="ECO:0007669"/>
    <property type="project" value="TreeGrafter"/>
</dbReference>
<dbReference type="PANTHER" id="PTHR23299">
    <property type="entry name" value="METALLOTHIONEIN"/>
    <property type="match status" value="1"/>
</dbReference>
<dbReference type="Pfam" id="PF00131">
    <property type="entry name" value="Metallothio"/>
    <property type="match status" value="1"/>
</dbReference>
<dbReference type="GO" id="GO:0046872">
    <property type="term" value="F:metal ion binding"/>
    <property type="evidence" value="ECO:0007669"/>
    <property type="project" value="UniProtKB-KW"/>
</dbReference>
<evidence type="ECO:0000256" key="5">
    <source>
        <dbReference type="RuleBase" id="RU000621"/>
    </source>
</evidence>
<dbReference type="SUPFAM" id="SSF57868">
    <property type="entry name" value="Metallothionein"/>
    <property type="match status" value="1"/>
</dbReference>
<dbReference type="InterPro" id="IPR023587">
    <property type="entry name" value="Metalthion_dom_sf_vert"/>
</dbReference>
<name>A0A8D2DBU7_SCIVU</name>
<keyword evidence="3 5" id="KW-0479">Metal-binding</keyword>
<dbReference type="FunFam" id="4.10.10.10:FF:000001">
    <property type="entry name" value="Metallothionein"/>
    <property type="match status" value="1"/>
</dbReference>
<dbReference type="GO" id="GO:0071280">
    <property type="term" value="P:cellular response to copper ion"/>
    <property type="evidence" value="ECO:0007669"/>
    <property type="project" value="TreeGrafter"/>
</dbReference>
<keyword evidence="7" id="KW-1185">Reference proteome</keyword>
<protein>
    <recommendedName>
        <fullName evidence="5">Metallothionein</fullName>
    </recommendedName>
</protein>
<dbReference type="PRINTS" id="PR00860">
    <property type="entry name" value="MTVERTEBRATE"/>
</dbReference>
<dbReference type="InterPro" id="IPR017854">
    <property type="entry name" value="Metalthion_dom_sf"/>
</dbReference>
<evidence type="ECO:0000256" key="3">
    <source>
        <dbReference type="ARBA" id="ARBA00022723"/>
    </source>
</evidence>
<dbReference type="Ensembl" id="ENSSVLT00005024579.1">
    <property type="protein sequence ID" value="ENSSVLP00005022080.1"/>
    <property type="gene ID" value="ENSSVLG00005017628.1"/>
</dbReference>
<comment type="function">
    <text evidence="1">Metallothioneins have a high content of cysteine residues that bind various heavy metals; these proteins are transcriptionally regulated by both heavy metals and glucocorticoids.</text>
</comment>